<dbReference type="InterPro" id="IPR007627">
    <property type="entry name" value="RNA_pol_sigma70_r2"/>
</dbReference>
<dbReference type="Proteomes" id="UP001629214">
    <property type="component" value="Unassembled WGS sequence"/>
</dbReference>
<dbReference type="Gene3D" id="1.10.1740.10">
    <property type="match status" value="1"/>
</dbReference>
<evidence type="ECO:0000256" key="3">
    <source>
        <dbReference type="ARBA" id="ARBA00023082"/>
    </source>
</evidence>
<dbReference type="Gene3D" id="1.10.10.10">
    <property type="entry name" value="Winged helix-like DNA-binding domain superfamily/Winged helix DNA-binding domain"/>
    <property type="match status" value="1"/>
</dbReference>
<dbReference type="Pfam" id="PF04542">
    <property type="entry name" value="Sigma70_r2"/>
    <property type="match status" value="1"/>
</dbReference>
<evidence type="ECO:0000259" key="5">
    <source>
        <dbReference type="Pfam" id="PF04542"/>
    </source>
</evidence>
<name>A0ABW8Z938_9BURK</name>
<comment type="caution">
    <text evidence="7">The sequence shown here is derived from an EMBL/GenBank/DDBJ whole genome shotgun (WGS) entry which is preliminary data.</text>
</comment>
<dbReference type="InterPro" id="IPR014284">
    <property type="entry name" value="RNA_pol_sigma-70_dom"/>
</dbReference>
<evidence type="ECO:0000256" key="1">
    <source>
        <dbReference type="ARBA" id="ARBA00010641"/>
    </source>
</evidence>
<dbReference type="InterPro" id="IPR013325">
    <property type="entry name" value="RNA_pol_sigma_r2"/>
</dbReference>
<dbReference type="NCBIfam" id="TIGR02937">
    <property type="entry name" value="sigma70-ECF"/>
    <property type="match status" value="1"/>
</dbReference>
<reference evidence="7 8" key="1">
    <citation type="journal article" date="2024" name="Chem. Sci.">
        <title>Discovery of megapolipeptins by genome mining of a Burkholderiales bacteria collection.</title>
        <authorList>
            <person name="Paulo B.S."/>
            <person name="Recchia M.J.J."/>
            <person name="Lee S."/>
            <person name="Fergusson C.H."/>
            <person name="Romanowski S.B."/>
            <person name="Hernandez A."/>
            <person name="Krull N."/>
            <person name="Liu D.Y."/>
            <person name="Cavanagh H."/>
            <person name="Bos A."/>
            <person name="Gray C.A."/>
            <person name="Murphy B.T."/>
            <person name="Linington R.G."/>
            <person name="Eustaquio A.S."/>
        </authorList>
    </citation>
    <scope>NUCLEOTIDE SEQUENCE [LARGE SCALE GENOMIC DNA]</scope>
    <source>
        <strain evidence="7 8">RL21-008-BIB-B</strain>
    </source>
</reference>
<keyword evidence="4" id="KW-0804">Transcription</keyword>
<dbReference type="EMBL" id="JAQQFR010000009">
    <property type="protein sequence ID" value="MFL9879624.1"/>
    <property type="molecule type" value="Genomic_DNA"/>
</dbReference>
<dbReference type="PANTHER" id="PTHR43133">
    <property type="entry name" value="RNA POLYMERASE ECF-TYPE SIGMA FACTO"/>
    <property type="match status" value="1"/>
</dbReference>
<protein>
    <submittedName>
        <fullName evidence="7">Sigma-70 family RNA polymerase sigma factor</fullName>
    </submittedName>
</protein>
<evidence type="ECO:0000259" key="6">
    <source>
        <dbReference type="Pfam" id="PF08281"/>
    </source>
</evidence>
<feature type="domain" description="RNA polymerase sigma-70 region 2" evidence="5">
    <location>
        <begin position="4"/>
        <end position="69"/>
    </location>
</feature>
<keyword evidence="8" id="KW-1185">Reference proteome</keyword>
<gene>
    <name evidence="7" type="ORF">PQR63_14590</name>
</gene>
<evidence type="ECO:0000256" key="2">
    <source>
        <dbReference type="ARBA" id="ARBA00023015"/>
    </source>
</evidence>
<dbReference type="SUPFAM" id="SSF88659">
    <property type="entry name" value="Sigma3 and sigma4 domains of RNA polymerase sigma factors"/>
    <property type="match status" value="1"/>
</dbReference>
<dbReference type="InterPro" id="IPR013324">
    <property type="entry name" value="RNA_pol_sigma_r3/r4-like"/>
</dbReference>
<dbReference type="SUPFAM" id="SSF88946">
    <property type="entry name" value="Sigma2 domain of RNA polymerase sigma factors"/>
    <property type="match status" value="1"/>
</dbReference>
<sequence length="160" mass="17975">MHNLYSSHHGWLYGWLRKKLGCAHNAADVTQDTFLRIIASRDALIGMQEPRAYLTTTAKRLMLDRARRQLIEQAYLSELALAAETITSYPDPEEILLAVEALEQISNALLKVSDNARNAFLLHYLDGQTHAEVAAQLGVSTRMVQKYLVQALVKCQLAQP</sequence>
<dbReference type="InterPro" id="IPR013249">
    <property type="entry name" value="RNA_pol_sigma70_r4_t2"/>
</dbReference>
<proteinExistence type="inferred from homology"/>
<evidence type="ECO:0000313" key="7">
    <source>
        <dbReference type="EMBL" id="MFL9879624.1"/>
    </source>
</evidence>
<accession>A0ABW8Z938</accession>
<dbReference type="InterPro" id="IPR039425">
    <property type="entry name" value="RNA_pol_sigma-70-like"/>
</dbReference>
<evidence type="ECO:0000256" key="4">
    <source>
        <dbReference type="ARBA" id="ARBA00023163"/>
    </source>
</evidence>
<dbReference type="InterPro" id="IPR036388">
    <property type="entry name" value="WH-like_DNA-bd_sf"/>
</dbReference>
<feature type="domain" description="RNA polymerase sigma factor 70 region 4 type 2" evidence="6">
    <location>
        <begin position="103"/>
        <end position="155"/>
    </location>
</feature>
<organism evidence="7 8">
    <name type="scientific">Herbaspirillum rhizosphaerae</name>
    <dbReference type="NCBI Taxonomy" id="346179"/>
    <lineage>
        <taxon>Bacteria</taxon>
        <taxon>Pseudomonadati</taxon>
        <taxon>Pseudomonadota</taxon>
        <taxon>Betaproteobacteria</taxon>
        <taxon>Burkholderiales</taxon>
        <taxon>Oxalobacteraceae</taxon>
        <taxon>Herbaspirillum</taxon>
    </lineage>
</organism>
<keyword evidence="2" id="KW-0805">Transcription regulation</keyword>
<dbReference type="Pfam" id="PF08281">
    <property type="entry name" value="Sigma70_r4_2"/>
    <property type="match status" value="1"/>
</dbReference>
<keyword evidence="3" id="KW-0731">Sigma factor</keyword>
<evidence type="ECO:0000313" key="8">
    <source>
        <dbReference type="Proteomes" id="UP001629214"/>
    </source>
</evidence>
<comment type="similarity">
    <text evidence="1">Belongs to the sigma-70 factor family. ECF subfamily.</text>
</comment>
<dbReference type="PANTHER" id="PTHR43133:SF63">
    <property type="entry name" value="RNA POLYMERASE SIGMA FACTOR FECI-RELATED"/>
    <property type="match status" value="1"/>
</dbReference>
<dbReference type="RefSeq" id="WP_408168888.1">
    <property type="nucleotide sequence ID" value="NZ_JAQQFR010000009.1"/>
</dbReference>